<dbReference type="InterPro" id="IPR043145">
    <property type="entry name" value="Znf_ZZ_sf"/>
</dbReference>
<dbReference type="PANTHER" id="PTHR24198:SF165">
    <property type="entry name" value="ANKYRIN REPEAT-CONTAINING PROTEIN-RELATED"/>
    <property type="match status" value="1"/>
</dbReference>
<evidence type="ECO:0000256" key="5">
    <source>
        <dbReference type="ARBA" id="ARBA00023043"/>
    </source>
</evidence>
<dbReference type="Proteomes" id="UP001610335">
    <property type="component" value="Unassembled WGS sequence"/>
</dbReference>
<feature type="repeat" description="ANK" evidence="6">
    <location>
        <begin position="1134"/>
        <end position="1166"/>
    </location>
</feature>
<dbReference type="SMART" id="SM00248">
    <property type="entry name" value="ANK"/>
    <property type="match status" value="15"/>
</dbReference>
<name>A0ABR4ICA6_9EURO</name>
<dbReference type="Pfam" id="PF24883">
    <property type="entry name" value="NPHP3_N"/>
    <property type="match status" value="1"/>
</dbReference>
<evidence type="ECO:0000313" key="10">
    <source>
        <dbReference type="Proteomes" id="UP001610335"/>
    </source>
</evidence>
<gene>
    <name evidence="9" type="ORF">BDW59DRAFT_161824</name>
</gene>
<dbReference type="Gene3D" id="3.30.60.90">
    <property type="match status" value="1"/>
</dbReference>
<comment type="caution">
    <text evidence="9">The sequence shown here is derived from an EMBL/GenBank/DDBJ whole genome shotgun (WGS) entry which is preliminary data.</text>
</comment>
<keyword evidence="1" id="KW-0479">Metal-binding</keyword>
<accession>A0ABR4ICA6</accession>
<evidence type="ECO:0000313" key="9">
    <source>
        <dbReference type="EMBL" id="KAL2825348.1"/>
    </source>
</evidence>
<feature type="repeat" description="ANK" evidence="6">
    <location>
        <begin position="1403"/>
        <end position="1431"/>
    </location>
</feature>
<feature type="repeat" description="ANK" evidence="6">
    <location>
        <begin position="1026"/>
        <end position="1058"/>
    </location>
</feature>
<keyword evidence="3" id="KW-0863">Zinc-finger</keyword>
<keyword evidence="2" id="KW-0677">Repeat</keyword>
<proteinExistence type="predicted"/>
<protein>
    <submittedName>
        <fullName evidence="9">Ankyrin repeat-containing domain protein</fullName>
    </submittedName>
</protein>
<evidence type="ECO:0000256" key="4">
    <source>
        <dbReference type="ARBA" id="ARBA00022833"/>
    </source>
</evidence>
<keyword evidence="10" id="KW-1185">Reference proteome</keyword>
<feature type="repeat" description="ANK" evidence="6">
    <location>
        <begin position="927"/>
        <end position="959"/>
    </location>
</feature>
<dbReference type="Pfam" id="PF12796">
    <property type="entry name" value="Ank_2"/>
    <property type="match status" value="4"/>
</dbReference>
<reference evidence="9 10" key="1">
    <citation type="submission" date="2024-07" db="EMBL/GenBank/DDBJ databases">
        <title>Section-level genome sequencing and comparative genomics of Aspergillus sections Usti and Cavernicolus.</title>
        <authorList>
            <consortium name="Lawrence Berkeley National Laboratory"/>
            <person name="Nybo J.L."/>
            <person name="Vesth T.C."/>
            <person name="Theobald S."/>
            <person name="Frisvad J.C."/>
            <person name="Larsen T.O."/>
            <person name="Kjaerboelling I."/>
            <person name="Rothschild-Mancinelli K."/>
            <person name="Lyhne E.K."/>
            <person name="Kogle M.E."/>
            <person name="Barry K."/>
            <person name="Clum A."/>
            <person name="Na H."/>
            <person name="Ledsgaard L."/>
            <person name="Lin J."/>
            <person name="Lipzen A."/>
            <person name="Kuo A."/>
            <person name="Riley R."/>
            <person name="Mondo S."/>
            <person name="LaButti K."/>
            <person name="Haridas S."/>
            <person name="Pangalinan J."/>
            <person name="Salamov A.A."/>
            <person name="Simmons B.A."/>
            <person name="Magnuson J.K."/>
            <person name="Chen J."/>
            <person name="Drula E."/>
            <person name="Henrissat B."/>
            <person name="Wiebenga A."/>
            <person name="Lubbers R.J."/>
            <person name="Gomes A.C."/>
            <person name="Makela M.R."/>
            <person name="Stajich J."/>
            <person name="Grigoriev I.V."/>
            <person name="Mortensen U.H."/>
            <person name="De vries R.P."/>
            <person name="Baker S.E."/>
            <person name="Andersen M.R."/>
        </authorList>
    </citation>
    <scope>NUCLEOTIDE SEQUENCE [LARGE SCALE GENOMIC DNA]</scope>
    <source>
        <strain evidence="9 10">CBS 600.67</strain>
    </source>
</reference>
<evidence type="ECO:0000259" key="8">
    <source>
        <dbReference type="PROSITE" id="PS01357"/>
    </source>
</evidence>
<keyword evidence="4" id="KW-0862">Zinc</keyword>
<feature type="compositionally biased region" description="Basic and acidic residues" evidence="7">
    <location>
        <begin position="1773"/>
        <end position="1790"/>
    </location>
</feature>
<keyword evidence="5 6" id="KW-0040">ANK repeat</keyword>
<feature type="repeat" description="ANK" evidence="6">
    <location>
        <begin position="1335"/>
        <end position="1367"/>
    </location>
</feature>
<dbReference type="InterPro" id="IPR056884">
    <property type="entry name" value="NPHP3-like_N"/>
</dbReference>
<feature type="domain" description="ZZ-type" evidence="8">
    <location>
        <begin position="1699"/>
        <end position="1725"/>
    </location>
</feature>
<dbReference type="InterPro" id="IPR002110">
    <property type="entry name" value="Ankyrin_rpt"/>
</dbReference>
<evidence type="ECO:0000256" key="7">
    <source>
        <dbReference type="SAM" id="MobiDB-lite"/>
    </source>
</evidence>
<dbReference type="InterPro" id="IPR036770">
    <property type="entry name" value="Ankyrin_rpt-contain_sf"/>
</dbReference>
<sequence length="1824" mass="201889">MAGGGDSPSTVSGAGLEVPEEAVYGLKLVNTVRSQLEETDDFPDLDIIHVVGTSPGPRLSLDTMIGDAVSSRKREFVFQCDVSSLFLGNLIFDVIQYQASQLLEGIVSSGDDDKTSQPVRIFVAYDLGALVVKQAVAIAASKESQWPGVFYSAVQFIYWGCFHRRRTLQDLDTRLWAFLQAHKENLSWASLVTSMSIRALADASVEMTELFLSSRITLRARVVSFYANETEKMGPILDSFTATLGVSTEFAVPKKPDSSTEAPSDLDQMVCYRKDNWASSPEWTALQRLLLPLAHPQHQHASSKPDSSLALKVVESKAYSDWMSMSKSPILYIQGRDEKHSRFLAEQVFLTWQSKLRDKRSYRTPVLSFSFSSHDPARATMDPMICSAMIQILTAFEPQSADSEPTALSDLNYLQRGWTPKDLQNLLLIFVSPRLEKGGLLVLHDADECEPTSRKAFWALVQRLTDMCDLYVRVVVTSRRRLSLLADSDKTSLWHLYDHIEDTALEKPPFPAVLISRLCPSGHGESRVKESLQALASMDQTRLEQTLILIQHHTSWPDIPSSRAWSGFCTLLDQIQPPTSPATVLDRILRVIPDQVGMQWALQWLVYGHRPFRRSELACLFCQRNRGDGDPSFSNPTPLEVEEFMQLLKSWLSAVVEFGHDQIRVRNHVWDILHDDSPAYLWNEIKPVAHQTILEFLSLYLTAPENRSHLSEMYDTYMLLYNADEKHASPSVLPDGEDFIFYAVTAFPYHLERNPQSLQELEHLFRSPAQPLMPWAKMFWAMSNPFSRPLVEAIDSAVSVLLSRENLDSSFRNALKALKVTSAAPTDSPKVPRELDDAAAMGALLCAVSVGHEEAALKHMHRIIIRWADGRKDTDKYGDTTPSEASDNIFWPSTLLWRATWLNMDRLITLLLHNGMCPDPEDFVSARYPSPLYVASILGHSRVAQALLQAGANSRVLRSGTDGVLYVAAAKGHSDAVRALVAKDPELLELDQPLTPLYSACSWGKWESVKTLLNLGARPDFNPDSDGWNPLIVAAKYGYARIVRTLLENGADPNLAGPDEENTALSFAAMRGQSVECLRALLEYGADPNHDLLQPPLLVEICRTPDINSERKIALLEPLRQSTPPINIDSVSSYGVTGLMWAATNGDTVLVEWLLAHDINVNTTDNKLHSALYYAVANGHRPVVQRLLERKPPTNNLNRAGETLLQLAVEIGVDLVGMLLDADANPELENGKGQTVLNSAVVQENPEAVKLLIKRGLDIHHRDSAGWCPIHDACGHSPNADIARILAEAGARLTDTTTGGWSPLQLAAADARPDIVAVLLEFHGALDIEQRCNEDGETPLIKAAISGDLECIRRLLQAGADVNAQCPKGWTALMHAVCLDEPYEVVSFLLSQPRLDISLSSKNEGAALHIASSYFDIAVVNKLLDNGADVNQLLPGRRPTPLMSACVPCKNPQGKTRGEILDRIDQVVRTLVERGADLHVQYTTPVSTLLCAGALGSGPSTINYLVSKGLSLQEKGCLNRLPIHYAAVHGRDNFEAVFLSDRDLLSEDIARKNALHWAAQFGRVQTVEMILAHAPSPEERRKRINHRDIDGWTALCWALRPITTIEHPEIHSEPYEITRTLQVLIEGGADAAITCRMGREDETFTVLELAKLHDASEDIITLLSDAAAATAHLSSEGKATPTCTTTRPIRPYKTQAYDCDTCHNTISGPVWECTTCFDFDICKKCHGQIDLYHRHLKQENGDPHTFKLLVEAPPEIQEPSEAGAVASPGNRSKAGEEGHKGSDGSKHEGDGNTVIVDDTMEAIMNFSVDEDFSDPKIEVENNSP</sequence>
<dbReference type="Pfam" id="PF00569">
    <property type="entry name" value="ZZ"/>
    <property type="match status" value="1"/>
</dbReference>
<evidence type="ECO:0000256" key="1">
    <source>
        <dbReference type="ARBA" id="ARBA00022723"/>
    </source>
</evidence>
<dbReference type="PROSITE" id="PS01357">
    <property type="entry name" value="ZF_ZZ_1"/>
    <property type="match status" value="1"/>
</dbReference>
<feature type="repeat" description="ANK" evidence="6">
    <location>
        <begin position="1060"/>
        <end position="1089"/>
    </location>
</feature>
<evidence type="ECO:0000256" key="2">
    <source>
        <dbReference type="ARBA" id="ARBA00022737"/>
    </source>
</evidence>
<dbReference type="Gene3D" id="1.25.40.20">
    <property type="entry name" value="Ankyrin repeat-containing domain"/>
    <property type="match status" value="3"/>
</dbReference>
<evidence type="ECO:0000256" key="6">
    <source>
        <dbReference type="PROSITE-ProRule" id="PRU00023"/>
    </source>
</evidence>
<dbReference type="EMBL" id="JBFXLS010000037">
    <property type="protein sequence ID" value="KAL2825348.1"/>
    <property type="molecule type" value="Genomic_DNA"/>
</dbReference>
<dbReference type="CDD" id="cd02249">
    <property type="entry name" value="ZZ"/>
    <property type="match status" value="1"/>
</dbReference>
<dbReference type="SUPFAM" id="SSF57850">
    <property type="entry name" value="RING/U-box"/>
    <property type="match status" value="1"/>
</dbReference>
<dbReference type="Pfam" id="PF00023">
    <property type="entry name" value="Ank"/>
    <property type="match status" value="1"/>
</dbReference>
<dbReference type="InterPro" id="IPR000433">
    <property type="entry name" value="Znf_ZZ"/>
</dbReference>
<dbReference type="PROSITE" id="PS50297">
    <property type="entry name" value="ANK_REP_REGION"/>
    <property type="match status" value="6"/>
</dbReference>
<dbReference type="SMART" id="SM00291">
    <property type="entry name" value="ZnF_ZZ"/>
    <property type="match status" value="1"/>
</dbReference>
<organism evidence="9 10">
    <name type="scientific">Aspergillus cavernicola</name>
    <dbReference type="NCBI Taxonomy" id="176166"/>
    <lineage>
        <taxon>Eukaryota</taxon>
        <taxon>Fungi</taxon>
        <taxon>Dikarya</taxon>
        <taxon>Ascomycota</taxon>
        <taxon>Pezizomycotina</taxon>
        <taxon>Eurotiomycetes</taxon>
        <taxon>Eurotiomycetidae</taxon>
        <taxon>Eurotiales</taxon>
        <taxon>Aspergillaceae</taxon>
        <taxon>Aspergillus</taxon>
        <taxon>Aspergillus subgen. Nidulantes</taxon>
    </lineage>
</organism>
<dbReference type="PROSITE" id="PS50088">
    <property type="entry name" value="ANK_REPEAT"/>
    <property type="match status" value="7"/>
</dbReference>
<feature type="repeat" description="ANK" evidence="6">
    <location>
        <begin position="1232"/>
        <end position="1264"/>
    </location>
</feature>
<evidence type="ECO:0000256" key="3">
    <source>
        <dbReference type="ARBA" id="ARBA00022771"/>
    </source>
</evidence>
<dbReference type="PANTHER" id="PTHR24198">
    <property type="entry name" value="ANKYRIN REPEAT AND PROTEIN KINASE DOMAIN-CONTAINING PROTEIN"/>
    <property type="match status" value="1"/>
</dbReference>
<feature type="region of interest" description="Disordered" evidence="7">
    <location>
        <begin position="1758"/>
        <end position="1796"/>
    </location>
</feature>
<dbReference type="SUPFAM" id="SSF48403">
    <property type="entry name" value="Ankyrin repeat"/>
    <property type="match status" value="3"/>
</dbReference>